<name>A0A2Z6SGX4_9GLOM</name>
<dbReference type="PROSITE" id="PS50011">
    <property type="entry name" value="PROTEIN_KINASE_DOM"/>
    <property type="match status" value="1"/>
</dbReference>
<dbReference type="PANTHER" id="PTHR23257:SF974">
    <property type="entry name" value="RECEPTOR-INTERACTING SERINE_THREONINE-PROTEIN KINASE 3"/>
    <property type="match status" value="1"/>
</dbReference>
<proteinExistence type="predicted"/>
<evidence type="ECO:0000313" key="2">
    <source>
        <dbReference type="EMBL" id="GBC09830.1"/>
    </source>
</evidence>
<dbReference type="SUPFAM" id="SSF56112">
    <property type="entry name" value="Protein kinase-like (PK-like)"/>
    <property type="match status" value="1"/>
</dbReference>
<dbReference type="PANTHER" id="PTHR23257">
    <property type="entry name" value="SERINE-THREONINE PROTEIN KINASE"/>
    <property type="match status" value="1"/>
</dbReference>
<dbReference type="Pfam" id="PF07714">
    <property type="entry name" value="PK_Tyr_Ser-Thr"/>
    <property type="match status" value="1"/>
</dbReference>
<dbReference type="AlphaFoldDB" id="A0A2Z6SGX4"/>
<dbReference type="InterPro" id="IPR001245">
    <property type="entry name" value="Ser-Thr/Tyr_kinase_cat_dom"/>
</dbReference>
<feature type="domain" description="Protein kinase" evidence="1">
    <location>
        <begin position="109"/>
        <end position="379"/>
    </location>
</feature>
<reference evidence="3" key="2">
    <citation type="submission" date="2019-10" db="EMBL/GenBank/DDBJ databases">
        <title>Conservation and host-specific expression of non-tandemly repeated heterogenous ribosome RNA gene in arbuscular mycorrhizal fungi.</title>
        <authorList>
            <person name="Maeda T."/>
            <person name="Kobayashi Y."/>
            <person name="Nakagawa T."/>
            <person name="Ezawa T."/>
            <person name="Yamaguchi K."/>
            <person name="Bino T."/>
            <person name="Nishimoto Y."/>
            <person name="Shigenobu S."/>
            <person name="Kawaguchi M."/>
        </authorList>
    </citation>
    <scope>NUCLEOTIDE SEQUENCE</scope>
    <source>
        <strain evidence="3">HR1</strain>
    </source>
</reference>
<dbReference type="EMBL" id="BEXD01004332">
    <property type="protein sequence ID" value="GBC09830.1"/>
    <property type="molecule type" value="Genomic_DNA"/>
</dbReference>
<reference evidence="2 4" key="1">
    <citation type="submission" date="2017-11" db="EMBL/GenBank/DDBJ databases">
        <title>The genome of Rhizophagus clarus HR1 reveals common genetic basis of auxotrophy among arbuscular mycorrhizal fungi.</title>
        <authorList>
            <person name="Kobayashi Y."/>
        </authorList>
    </citation>
    <scope>NUCLEOTIDE SEQUENCE [LARGE SCALE GENOMIC DNA]</scope>
    <source>
        <strain evidence="2 4">HR1</strain>
    </source>
</reference>
<sequence length="470" mass="54536">MDEIKLSKLNDDVFEQIKDFKYWMLTEEQESLIDKLILNKELKERYKKNGLCEECNSIRRNSIFCNYCLLQIFKSVTSGNHDVDEFIQKAQLKAEQWYQIIEWIEYDKFEDIEYLAKGGFGTTYKAVWKDGYIHWNGNKWERVGIKVALKCLHNSQDITTDFLKEVESTLLVRRTIFVVRCLGITKDPKTNNFIMVMELKEGSLRQHLSNNFISLNWKQKLRSLYGLADGLNDIHDKELIHHDLHCGNILSDFDEYAYITDLGLCQPANVKTSQDSDKKIYGALPYIAPEVLRGKEYTQASDIYAYGIIAYEICTGFPPYYDIAHDELLAIKICQGLRPSSNYKIPQVILDMIIQCWDANPLKRPKAKELYDSLFDLYYHDYDEEDSAIHKQALEANEINKKSSLTVQSTLSSTGTLSYTTHPQAVYTSRLLDFKNLPEPKNADNNETENLDSLRIDFTKLDINSKDESN</sequence>
<dbReference type="GO" id="GO:0004672">
    <property type="term" value="F:protein kinase activity"/>
    <property type="evidence" value="ECO:0007669"/>
    <property type="project" value="InterPro"/>
</dbReference>
<dbReference type="Proteomes" id="UP000615446">
    <property type="component" value="Unassembled WGS sequence"/>
</dbReference>
<protein>
    <submittedName>
        <fullName evidence="3">Kinase-like domain-containing protein</fullName>
    </submittedName>
</protein>
<dbReference type="InterPro" id="IPR011009">
    <property type="entry name" value="Kinase-like_dom_sf"/>
</dbReference>
<evidence type="ECO:0000313" key="3">
    <source>
        <dbReference type="EMBL" id="GES86381.1"/>
    </source>
</evidence>
<dbReference type="InterPro" id="IPR050167">
    <property type="entry name" value="Ser_Thr_protein_kinase"/>
</dbReference>
<dbReference type="EMBL" id="BLAL01000160">
    <property type="protein sequence ID" value="GES86381.1"/>
    <property type="molecule type" value="Genomic_DNA"/>
</dbReference>
<evidence type="ECO:0000313" key="4">
    <source>
        <dbReference type="Proteomes" id="UP000247702"/>
    </source>
</evidence>
<dbReference type="GO" id="GO:0005737">
    <property type="term" value="C:cytoplasm"/>
    <property type="evidence" value="ECO:0007669"/>
    <property type="project" value="TreeGrafter"/>
</dbReference>
<evidence type="ECO:0000259" key="1">
    <source>
        <dbReference type="PROSITE" id="PS50011"/>
    </source>
</evidence>
<dbReference type="GO" id="GO:0005524">
    <property type="term" value="F:ATP binding"/>
    <property type="evidence" value="ECO:0007669"/>
    <property type="project" value="InterPro"/>
</dbReference>
<keyword evidence="3" id="KW-0808">Transferase</keyword>
<accession>A0A2Z6SGX4</accession>
<dbReference type="InterPro" id="IPR000719">
    <property type="entry name" value="Prot_kinase_dom"/>
</dbReference>
<dbReference type="Proteomes" id="UP000247702">
    <property type="component" value="Unassembled WGS sequence"/>
</dbReference>
<organism evidence="2 4">
    <name type="scientific">Rhizophagus clarus</name>
    <dbReference type="NCBI Taxonomy" id="94130"/>
    <lineage>
        <taxon>Eukaryota</taxon>
        <taxon>Fungi</taxon>
        <taxon>Fungi incertae sedis</taxon>
        <taxon>Mucoromycota</taxon>
        <taxon>Glomeromycotina</taxon>
        <taxon>Glomeromycetes</taxon>
        <taxon>Glomerales</taxon>
        <taxon>Glomeraceae</taxon>
        <taxon>Rhizophagus</taxon>
    </lineage>
</organism>
<gene>
    <name evidence="3" type="ORF">RCL2_001343600</name>
    <name evidence="2" type="ORF">RclHR1_09150001</name>
</gene>
<comment type="caution">
    <text evidence="2">The sequence shown here is derived from an EMBL/GenBank/DDBJ whole genome shotgun (WGS) entry which is preliminary data.</text>
</comment>
<dbReference type="Gene3D" id="1.10.510.10">
    <property type="entry name" value="Transferase(Phosphotransferase) domain 1"/>
    <property type="match status" value="1"/>
</dbReference>
<keyword evidence="4" id="KW-1185">Reference proteome</keyword>
<dbReference type="OrthoDB" id="2393012at2759"/>
<keyword evidence="3" id="KW-0418">Kinase</keyword>
<dbReference type="GO" id="GO:0007165">
    <property type="term" value="P:signal transduction"/>
    <property type="evidence" value="ECO:0007669"/>
    <property type="project" value="TreeGrafter"/>
</dbReference>